<proteinExistence type="predicted"/>
<evidence type="ECO:0000313" key="5">
    <source>
        <dbReference type="EMBL" id="KXZ43769.1"/>
    </source>
</evidence>
<dbReference type="SMART" id="SM00225">
    <property type="entry name" value="BTB"/>
    <property type="match status" value="1"/>
</dbReference>
<dbReference type="OrthoDB" id="6678352at2759"/>
<evidence type="ECO:0000256" key="2">
    <source>
        <dbReference type="ARBA" id="ARBA00022737"/>
    </source>
</evidence>
<evidence type="ECO:0000313" key="6">
    <source>
        <dbReference type="Proteomes" id="UP000075714"/>
    </source>
</evidence>
<dbReference type="InterPro" id="IPR000210">
    <property type="entry name" value="BTB/POZ_dom"/>
</dbReference>
<dbReference type="STRING" id="33097.A0A150G1L4"/>
<feature type="domain" description="BTB" evidence="4">
    <location>
        <begin position="351"/>
        <end position="420"/>
    </location>
</feature>
<dbReference type="PROSITE" id="PS50097">
    <property type="entry name" value="BTB"/>
    <property type="match status" value="1"/>
</dbReference>
<dbReference type="EMBL" id="LSYV01000082">
    <property type="protein sequence ID" value="KXZ43769.1"/>
    <property type="molecule type" value="Genomic_DNA"/>
</dbReference>
<protein>
    <recommendedName>
        <fullName evidence="4">BTB domain-containing protein</fullName>
    </recommendedName>
</protein>
<dbReference type="GO" id="GO:0000151">
    <property type="term" value="C:ubiquitin ligase complex"/>
    <property type="evidence" value="ECO:0007669"/>
    <property type="project" value="TreeGrafter"/>
</dbReference>
<dbReference type="InterPro" id="IPR044515">
    <property type="entry name" value="ABTB1"/>
</dbReference>
<dbReference type="AlphaFoldDB" id="A0A150G1L4"/>
<gene>
    <name evidence="5" type="ORF">GPECTOR_81g219</name>
</gene>
<keyword evidence="2" id="KW-0677">Repeat</keyword>
<sequence>MFNTLVRTVEVDVGCRIRSVAWRQTSNTKGDELLVFTNDGIIPITKLDFSNLASAVGLGEPLPVRAGITDGLVNQALLSWNEVTCSASDGGTDVYFATPIALWKLDAGNRVHLLAGRRADAAVQPAERDFDIRRITLGSGGVIYVLDGLRLRILSPAPVAMSATTPDLGIVGHLLDLSCDPLTGILYLATRDAVLKVPERALSGPSAGPLQLQVLGTAADEQELQWEDGGHVIAGVAAAAGGRVVVSKHAIDYATGDQVESHYLLDATSPAACGQVLGNQLYDTDFDGRLVLLPSGGGIAMYSGSSFRVVLLEEDVSPPRLRGVQLPSALDGGARLLADVAALRSNGNLPPDFTVAAGGRTFPAHRLVLAARSEYFARLFAQAGCFSDSGGSQAELPDADPDAFEALLSYMYNGVLQPHPELLRPLAELGDRLLLAGPVRARLQRQLAAATSPDRVVGDLLWAEQRGLRQAMAALRAYFLRHAAQVVEEAPGSLEQLMAAHPGLHLELHAELVRRAAGRAAG</sequence>
<keyword evidence="3" id="KW-0040">ANK repeat</keyword>
<dbReference type="GO" id="GO:0005737">
    <property type="term" value="C:cytoplasm"/>
    <property type="evidence" value="ECO:0007669"/>
    <property type="project" value="TreeGrafter"/>
</dbReference>
<evidence type="ECO:0000259" key="4">
    <source>
        <dbReference type="PROSITE" id="PS50097"/>
    </source>
</evidence>
<comment type="pathway">
    <text evidence="1">Protein modification; protein ubiquitination.</text>
</comment>
<dbReference type="CDD" id="cd18186">
    <property type="entry name" value="BTB_POZ_ZBTB_KLHL-like"/>
    <property type="match status" value="1"/>
</dbReference>
<organism evidence="5 6">
    <name type="scientific">Gonium pectorale</name>
    <name type="common">Green alga</name>
    <dbReference type="NCBI Taxonomy" id="33097"/>
    <lineage>
        <taxon>Eukaryota</taxon>
        <taxon>Viridiplantae</taxon>
        <taxon>Chlorophyta</taxon>
        <taxon>core chlorophytes</taxon>
        <taxon>Chlorophyceae</taxon>
        <taxon>CS clade</taxon>
        <taxon>Chlamydomonadales</taxon>
        <taxon>Volvocaceae</taxon>
        <taxon>Gonium</taxon>
    </lineage>
</organism>
<dbReference type="SUPFAM" id="SSF54695">
    <property type="entry name" value="POZ domain"/>
    <property type="match status" value="1"/>
</dbReference>
<accession>A0A150G1L4</accession>
<evidence type="ECO:0000256" key="1">
    <source>
        <dbReference type="ARBA" id="ARBA00004906"/>
    </source>
</evidence>
<keyword evidence="6" id="KW-1185">Reference proteome</keyword>
<dbReference type="Pfam" id="PF00651">
    <property type="entry name" value="BTB"/>
    <property type="match status" value="1"/>
</dbReference>
<reference evidence="6" key="1">
    <citation type="journal article" date="2016" name="Nat. Commun.">
        <title>The Gonium pectorale genome demonstrates co-option of cell cycle regulation during the evolution of multicellularity.</title>
        <authorList>
            <person name="Hanschen E.R."/>
            <person name="Marriage T.N."/>
            <person name="Ferris P.J."/>
            <person name="Hamaji T."/>
            <person name="Toyoda A."/>
            <person name="Fujiyama A."/>
            <person name="Neme R."/>
            <person name="Noguchi H."/>
            <person name="Minakuchi Y."/>
            <person name="Suzuki M."/>
            <person name="Kawai-Toyooka H."/>
            <person name="Smith D.R."/>
            <person name="Sparks H."/>
            <person name="Anderson J."/>
            <person name="Bakaric R."/>
            <person name="Luria V."/>
            <person name="Karger A."/>
            <person name="Kirschner M.W."/>
            <person name="Durand P.M."/>
            <person name="Michod R.E."/>
            <person name="Nozaki H."/>
            <person name="Olson B.J."/>
        </authorList>
    </citation>
    <scope>NUCLEOTIDE SEQUENCE [LARGE SCALE GENOMIC DNA]</scope>
    <source>
        <strain evidence="6">NIES-2863</strain>
    </source>
</reference>
<dbReference type="Proteomes" id="UP000075714">
    <property type="component" value="Unassembled WGS sequence"/>
</dbReference>
<dbReference type="Gene3D" id="3.30.710.10">
    <property type="entry name" value="Potassium Channel Kv1.1, Chain A"/>
    <property type="match status" value="1"/>
</dbReference>
<evidence type="ECO:0000256" key="3">
    <source>
        <dbReference type="ARBA" id="ARBA00023043"/>
    </source>
</evidence>
<dbReference type="PANTHER" id="PTHR46231:SF1">
    <property type="entry name" value="ANKYRIN REPEAT AND BTB_POZ DOMAIN-CONTAINING PROTEIN 1"/>
    <property type="match status" value="1"/>
</dbReference>
<comment type="caution">
    <text evidence="5">The sequence shown here is derived from an EMBL/GenBank/DDBJ whole genome shotgun (WGS) entry which is preliminary data.</text>
</comment>
<dbReference type="InterPro" id="IPR011333">
    <property type="entry name" value="SKP1/BTB/POZ_sf"/>
</dbReference>
<name>A0A150G1L4_GONPE</name>
<dbReference type="PANTHER" id="PTHR46231">
    <property type="entry name" value="ANKYRIN REPEAT AND BTB/POZ DOMAIN-CONTAINING PROTEIN 1"/>
    <property type="match status" value="1"/>
</dbReference>